<keyword evidence="1" id="KW-0678">Repressor</keyword>
<keyword evidence="4" id="KW-0804">Transcription</keyword>
<dbReference type="InterPro" id="IPR003759">
    <property type="entry name" value="Cbl-bd_cap"/>
</dbReference>
<dbReference type="CDD" id="cd01104">
    <property type="entry name" value="HTH_MlrA-CarA"/>
    <property type="match status" value="1"/>
</dbReference>
<evidence type="ECO:0000313" key="6">
    <source>
        <dbReference type="EMBL" id="MDN5212245.1"/>
    </source>
</evidence>
<dbReference type="Proteomes" id="UP001172083">
    <property type="component" value="Unassembled WGS sequence"/>
</dbReference>
<gene>
    <name evidence="6" type="ORF">QQ020_09300</name>
</gene>
<evidence type="ECO:0000259" key="5">
    <source>
        <dbReference type="PROSITE" id="PS50937"/>
    </source>
</evidence>
<dbReference type="SMART" id="SM00422">
    <property type="entry name" value="HTH_MERR"/>
    <property type="match status" value="1"/>
</dbReference>
<dbReference type="PANTHER" id="PTHR30204:SF69">
    <property type="entry name" value="MERR-FAMILY TRANSCRIPTIONAL REGULATOR"/>
    <property type="match status" value="1"/>
</dbReference>
<dbReference type="InterPro" id="IPR000551">
    <property type="entry name" value="MerR-type_HTH_dom"/>
</dbReference>
<dbReference type="PANTHER" id="PTHR30204">
    <property type="entry name" value="REDOX-CYCLING DRUG-SENSING TRANSCRIPTIONAL ACTIVATOR SOXR"/>
    <property type="match status" value="1"/>
</dbReference>
<organism evidence="6 7">
    <name type="scientific">Agaribacillus aureus</name>
    <dbReference type="NCBI Taxonomy" id="3051825"/>
    <lineage>
        <taxon>Bacteria</taxon>
        <taxon>Pseudomonadati</taxon>
        <taxon>Bacteroidota</taxon>
        <taxon>Cytophagia</taxon>
        <taxon>Cytophagales</taxon>
        <taxon>Splendidivirgaceae</taxon>
        <taxon>Agaribacillus</taxon>
    </lineage>
</organism>
<dbReference type="InterPro" id="IPR036724">
    <property type="entry name" value="Cobalamin-bd_sf"/>
</dbReference>
<dbReference type="Gene3D" id="3.40.50.280">
    <property type="entry name" value="Cobalamin-binding domain"/>
    <property type="match status" value="1"/>
</dbReference>
<protein>
    <submittedName>
        <fullName evidence="6">MerR family transcriptional regulator</fullName>
    </submittedName>
</protein>
<dbReference type="Pfam" id="PF02607">
    <property type="entry name" value="B12-binding_2"/>
    <property type="match status" value="1"/>
</dbReference>
<sequence>MGRYSINDIEKLSGIKAHTIRIWEKRHKVVEPKRTSSNIRYYDDQDLKRVLNISFLNNQGLKISAIASMQDDELHEKVVQLSRNGDGVGGNIERMIVSMIELDERMLEKLFSEFTMKYGFEDTIVKIVFPFLKKIGVLWQTGNISPAHEHFISNLLRQKIIVAIDALPTVDDNRTKILFYLPDGELHELGLLFYHYVAKKNNLKTIYLGQSLPYADLLAVSKLQEPDLIFTSYISPLSTEALNKQINRLLTDFADKTILLSGYQVMQNNLSLPDSIVRIADAKEFKHFLLSIQ</sequence>
<dbReference type="SUPFAM" id="SSF52242">
    <property type="entry name" value="Cobalamin (vitamin B12)-binding domain"/>
    <property type="match status" value="1"/>
</dbReference>
<evidence type="ECO:0000256" key="4">
    <source>
        <dbReference type="ARBA" id="ARBA00023163"/>
    </source>
</evidence>
<evidence type="ECO:0000256" key="1">
    <source>
        <dbReference type="ARBA" id="ARBA00022491"/>
    </source>
</evidence>
<name>A0ABT8L3A8_9BACT</name>
<evidence type="ECO:0000313" key="7">
    <source>
        <dbReference type="Proteomes" id="UP001172083"/>
    </source>
</evidence>
<evidence type="ECO:0000256" key="2">
    <source>
        <dbReference type="ARBA" id="ARBA00023015"/>
    </source>
</evidence>
<dbReference type="Pfam" id="PF13411">
    <property type="entry name" value="MerR_1"/>
    <property type="match status" value="1"/>
</dbReference>
<dbReference type="Gene3D" id="1.10.1660.10">
    <property type="match status" value="1"/>
</dbReference>
<dbReference type="InterPro" id="IPR047057">
    <property type="entry name" value="MerR_fam"/>
</dbReference>
<reference evidence="6" key="1">
    <citation type="submission" date="2023-06" db="EMBL/GenBank/DDBJ databases">
        <title>Genomic of Agaribacillus aureum.</title>
        <authorList>
            <person name="Wang G."/>
        </authorList>
    </citation>
    <scope>NUCLEOTIDE SEQUENCE</scope>
    <source>
        <strain evidence="6">BMA12</strain>
    </source>
</reference>
<keyword evidence="2" id="KW-0805">Transcription regulation</keyword>
<accession>A0ABT8L3A8</accession>
<keyword evidence="3" id="KW-0238">DNA-binding</keyword>
<dbReference type="PROSITE" id="PS50937">
    <property type="entry name" value="HTH_MERR_2"/>
    <property type="match status" value="1"/>
</dbReference>
<feature type="domain" description="HTH merR-type" evidence="5">
    <location>
        <begin position="3"/>
        <end position="72"/>
    </location>
</feature>
<dbReference type="EMBL" id="JAUJEB010000001">
    <property type="protein sequence ID" value="MDN5212245.1"/>
    <property type="molecule type" value="Genomic_DNA"/>
</dbReference>
<keyword evidence="7" id="KW-1185">Reference proteome</keyword>
<dbReference type="Gene3D" id="1.10.1240.10">
    <property type="entry name" value="Methionine synthase domain"/>
    <property type="match status" value="1"/>
</dbReference>
<dbReference type="InterPro" id="IPR036594">
    <property type="entry name" value="Meth_synthase_dom"/>
</dbReference>
<evidence type="ECO:0000256" key="3">
    <source>
        <dbReference type="ARBA" id="ARBA00023125"/>
    </source>
</evidence>
<proteinExistence type="predicted"/>
<comment type="caution">
    <text evidence="6">The sequence shown here is derived from an EMBL/GenBank/DDBJ whole genome shotgun (WGS) entry which is preliminary data.</text>
</comment>
<dbReference type="SUPFAM" id="SSF46955">
    <property type="entry name" value="Putative DNA-binding domain"/>
    <property type="match status" value="1"/>
</dbReference>
<dbReference type="InterPro" id="IPR009061">
    <property type="entry name" value="DNA-bd_dom_put_sf"/>
</dbReference>
<dbReference type="RefSeq" id="WP_346757567.1">
    <property type="nucleotide sequence ID" value="NZ_JAUJEB010000001.1"/>
</dbReference>